<dbReference type="GO" id="GO:0003700">
    <property type="term" value="F:DNA-binding transcription factor activity"/>
    <property type="evidence" value="ECO:0007669"/>
    <property type="project" value="InterPro"/>
</dbReference>
<dbReference type="PANTHER" id="PTHR47893">
    <property type="entry name" value="REGULATORY PROTEIN PCHR"/>
    <property type="match status" value="1"/>
</dbReference>
<keyword evidence="6" id="KW-1185">Reference proteome</keyword>
<dbReference type="EMBL" id="RBLG01000002">
    <property type="protein sequence ID" value="RKS53758.1"/>
    <property type="molecule type" value="Genomic_DNA"/>
</dbReference>
<keyword evidence="3" id="KW-0804">Transcription</keyword>
<dbReference type="Proteomes" id="UP000276282">
    <property type="component" value="Unassembled WGS sequence"/>
</dbReference>
<sequence>MEFKLESNILEEKPLVKSFSKDFRVETLSEETLVLNKSDISGTINHIHLDGFCLIIKNIQSSVDHTINISSKASLFKLHFELEGDYSYAPENITEPKMTVSGGHFNIFYFSEIKGKLQYNNTSRKTVEILFTEDFLEKVAGKDLDETFKDLRERINKNQSFLLWEESRPIPPDVQQTIREITNCHYCTHIKKIYLEAKITALLLNFLVDSEQKSFSEDKEVSKNDLLGIQKVETYIRAHFKESISIAELAPIAGLNTSKLKQSFKKVHSTTIFKFITRLRMEMAKEIISVEKRSVSEAAYEVGYKNPQHFTVAFKKYYGYLPSSLLSEN</sequence>
<dbReference type="PROSITE" id="PS00041">
    <property type="entry name" value="HTH_ARAC_FAMILY_1"/>
    <property type="match status" value="1"/>
</dbReference>
<proteinExistence type="predicted"/>
<dbReference type="InterPro" id="IPR009057">
    <property type="entry name" value="Homeodomain-like_sf"/>
</dbReference>
<dbReference type="AlphaFoldDB" id="A0A495PW94"/>
<evidence type="ECO:0000256" key="2">
    <source>
        <dbReference type="ARBA" id="ARBA00023125"/>
    </source>
</evidence>
<dbReference type="PANTHER" id="PTHR47893:SF1">
    <property type="entry name" value="REGULATORY PROTEIN PCHR"/>
    <property type="match status" value="1"/>
</dbReference>
<keyword evidence="1" id="KW-0805">Transcription regulation</keyword>
<dbReference type="GO" id="GO:0043565">
    <property type="term" value="F:sequence-specific DNA binding"/>
    <property type="evidence" value="ECO:0007669"/>
    <property type="project" value="InterPro"/>
</dbReference>
<protein>
    <submittedName>
        <fullName evidence="5">AraC family transcriptional regulator</fullName>
    </submittedName>
</protein>
<evidence type="ECO:0000313" key="6">
    <source>
        <dbReference type="Proteomes" id="UP000276282"/>
    </source>
</evidence>
<dbReference type="SUPFAM" id="SSF46689">
    <property type="entry name" value="Homeodomain-like"/>
    <property type="match status" value="2"/>
</dbReference>
<reference evidence="5 6" key="1">
    <citation type="submission" date="2018-10" db="EMBL/GenBank/DDBJ databases">
        <title>Genomic Encyclopedia of Archaeal and Bacterial Type Strains, Phase II (KMG-II): from individual species to whole genera.</title>
        <authorList>
            <person name="Goeker M."/>
        </authorList>
    </citation>
    <scope>NUCLEOTIDE SEQUENCE [LARGE SCALE GENOMIC DNA]</scope>
    <source>
        <strain evidence="5 6">DSM 19839</strain>
    </source>
</reference>
<accession>A0A495PW94</accession>
<feature type="domain" description="HTH araC/xylS-type" evidence="4">
    <location>
        <begin position="230"/>
        <end position="328"/>
    </location>
</feature>
<dbReference type="InterPro" id="IPR053142">
    <property type="entry name" value="PchR_regulatory_protein"/>
</dbReference>
<dbReference type="OrthoDB" id="799767at2"/>
<dbReference type="RefSeq" id="WP_121345835.1">
    <property type="nucleotide sequence ID" value="NZ_RBLG01000002.1"/>
</dbReference>
<dbReference type="PROSITE" id="PS01124">
    <property type="entry name" value="HTH_ARAC_FAMILY_2"/>
    <property type="match status" value="1"/>
</dbReference>
<dbReference type="SMART" id="SM00342">
    <property type="entry name" value="HTH_ARAC"/>
    <property type="match status" value="1"/>
</dbReference>
<organism evidence="5 6">
    <name type="scientific">Gillisia mitskevichiae</name>
    <dbReference type="NCBI Taxonomy" id="270921"/>
    <lineage>
        <taxon>Bacteria</taxon>
        <taxon>Pseudomonadati</taxon>
        <taxon>Bacteroidota</taxon>
        <taxon>Flavobacteriia</taxon>
        <taxon>Flavobacteriales</taxon>
        <taxon>Flavobacteriaceae</taxon>
        <taxon>Gillisia</taxon>
    </lineage>
</organism>
<evidence type="ECO:0000256" key="3">
    <source>
        <dbReference type="ARBA" id="ARBA00023163"/>
    </source>
</evidence>
<keyword evidence="2" id="KW-0238">DNA-binding</keyword>
<dbReference type="InterPro" id="IPR018060">
    <property type="entry name" value="HTH_AraC"/>
</dbReference>
<dbReference type="Gene3D" id="1.10.10.60">
    <property type="entry name" value="Homeodomain-like"/>
    <property type="match status" value="2"/>
</dbReference>
<dbReference type="Pfam" id="PF12833">
    <property type="entry name" value="HTH_18"/>
    <property type="match status" value="1"/>
</dbReference>
<gene>
    <name evidence="5" type="ORF">BC962_2012</name>
</gene>
<evidence type="ECO:0000313" key="5">
    <source>
        <dbReference type="EMBL" id="RKS53758.1"/>
    </source>
</evidence>
<evidence type="ECO:0000259" key="4">
    <source>
        <dbReference type="PROSITE" id="PS01124"/>
    </source>
</evidence>
<evidence type="ECO:0000256" key="1">
    <source>
        <dbReference type="ARBA" id="ARBA00023015"/>
    </source>
</evidence>
<name>A0A495PW94_9FLAO</name>
<comment type="caution">
    <text evidence="5">The sequence shown here is derived from an EMBL/GenBank/DDBJ whole genome shotgun (WGS) entry which is preliminary data.</text>
</comment>
<dbReference type="InterPro" id="IPR018062">
    <property type="entry name" value="HTH_AraC-typ_CS"/>
</dbReference>